<dbReference type="Proteomes" id="UP000249340">
    <property type="component" value="Chromosome"/>
</dbReference>
<proteinExistence type="predicted"/>
<keyword evidence="1" id="KW-0472">Membrane</keyword>
<feature type="transmembrane region" description="Helical" evidence="1">
    <location>
        <begin position="12"/>
        <end position="37"/>
    </location>
</feature>
<dbReference type="KEGG" id="stri:C7M71_018310"/>
<name>A0A345SZC1_9ACTN</name>
<dbReference type="OrthoDB" id="4350374at2"/>
<keyword evidence="3" id="KW-1185">Reference proteome</keyword>
<dbReference type="EMBL" id="CP031264">
    <property type="protein sequence ID" value="AXI79076.1"/>
    <property type="molecule type" value="Genomic_DNA"/>
</dbReference>
<evidence type="ECO:0000313" key="3">
    <source>
        <dbReference type="Proteomes" id="UP000249340"/>
    </source>
</evidence>
<gene>
    <name evidence="2" type="ORF">C7M71_018310</name>
</gene>
<keyword evidence="1" id="KW-1133">Transmembrane helix</keyword>
<evidence type="ECO:0000256" key="1">
    <source>
        <dbReference type="SAM" id="Phobius"/>
    </source>
</evidence>
<feature type="transmembrane region" description="Helical" evidence="1">
    <location>
        <begin position="57"/>
        <end position="82"/>
    </location>
</feature>
<keyword evidence="1" id="KW-0812">Transmembrane</keyword>
<reference evidence="3" key="1">
    <citation type="submission" date="2018-07" db="EMBL/GenBank/DDBJ databases">
        <title>Streptacidiphilus bronchialis DSM 106435 chromosome.</title>
        <authorList>
            <person name="Batra D."/>
            <person name="Gulvik C.A."/>
        </authorList>
    </citation>
    <scope>NUCLEOTIDE SEQUENCE [LARGE SCALE GENOMIC DNA]</scope>
    <source>
        <strain evidence="3">DSM 106435</strain>
    </source>
</reference>
<accession>A0A345SZC1</accession>
<sequence>MSGQLGRVSRVGLAVVGLVLLAGGVLALLRGTGLFGAGGPDTALLAPGTEDYVATSGWFWLAAGVAAALVALAGLGWLLALLRPEVVRRVTVEPDDRRGATRVSATAVTDALEDEVESYRGVRRAHARLTRSTRYPALTLHVGVTADAHLGQVRARIEREALAHLRQALGQDQLPARIRIHAGTRRRTPRHLR</sequence>
<protein>
    <submittedName>
        <fullName evidence="2">Alkaline shock response membrane anchor protein AmaP</fullName>
    </submittedName>
</protein>
<evidence type="ECO:0000313" key="2">
    <source>
        <dbReference type="EMBL" id="AXI79076.1"/>
    </source>
</evidence>
<dbReference type="RefSeq" id="WP_111490323.1">
    <property type="nucleotide sequence ID" value="NZ_CP031264.1"/>
</dbReference>
<organism evidence="2 3">
    <name type="scientific">Peterkaempfera bronchialis</name>
    <dbReference type="NCBI Taxonomy" id="2126346"/>
    <lineage>
        <taxon>Bacteria</taxon>
        <taxon>Bacillati</taxon>
        <taxon>Actinomycetota</taxon>
        <taxon>Actinomycetes</taxon>
        <taxon>Kitasatosporales</taxon>
        <taxon>Streptomycetaceae</taxon>
        <taxon>Peterkaempfera</taxon>
    </lineage>
</organism>
<dbReference type="AlphaFoldDB" id="A0A345SZC1"/>